<dbReference type="PANTHER" id="PTHR46010:SF1">
    <property type="entry name" value="PROTEIN IWS1 HOMOLOG"/>
    <property type="match status" value="1"/>
</dbReference>
<dbReference type="GO" id="GO:0016973">
    <property type="term" value="P:poly(A)+ mRNA export from nucleus"/>
    <property type="evidence" value="ECO:0007669"/>
    <property type="project" value="TreeGrafter"/>
</dbReference>
<evidence type="ECO:0000256" key="2">
    <source>
        <dbReference type="ARBA" id="ARBA00037992"/>
    </source>
</evidence>
<keyword evidence="3" id="KW-0539">Nucleus</keyword>
<feature type="region of interest" description="Disordered" evidence="4">
    <location>
        <begin position="1"/>
        <end position="98"/>
    </location>
</feature>
<dbReference type="AlphaFoldDB" id="A0A9P6QA44"/>
<name>A0A9P6QA44_9FUNG</name>
<accession>A0A9P6QA44</accession>
<dbReference type="InterPro" id="IPR035441">
    <property type="entry name" value="TFIIS/LEDGF_dom_sf"/>
</dbReference>
<dbReference type="InterPro" id="IPR017923">
    <property type="entry name" value="TFIIS_N"/>
</dbReference>
<protein>
    <submittedName>
        <fullName evidence="6">Transcription factor iws1</fullName>
    </submittedName>
</protein>
<dbReference type="SUPFAM" id="SSF47676">
    <property type="entry name" value="Conserved domain common to transcription factors TFIIS, elongin A, CRSP70"/>
    <property type="match status" value="1"/>
</dbReference>
<dbReference type="Pfam" id="PF08711">
    <property type="entry name" value="Med26"/>
    <property type="match status" value="1"/>
</dbReference>
<evidence type="ECO:0000259" key="5">
    <source>
        <dbReference type="PROSITE" id="PS51319"/>
    </source>
</evidence>
<dbReference type="InterPro" id="IPR051037">
    <property type="entry name" value="RNAPII_TF_IWS1"/>
</dbReference>
<feature type="domain" description="TFIIS N-terminal" evidence="5">
    <location>
        <begin position="224"/>
        <end position="303"/>
    </location>
</feature>
<gene>
    <name evidence="6" type="primary">IWS1</name>
    <name evidence="6" type="ORF">DFQ27_002740</name>
</gene>
<dbReference type="Proteomes" id="UP000807716">
    <property type="component" value="Unassembled WGS sequence"/>
</dbReference>
<evidence type="ECO:0000256" key="3">
    <source>
        <dbReference type="PROSITE-ProRule" id="PRU00649"/>
    </source>
</evidence>
<feature type="region of interest" description="Disordered" evidence="4">
    <location>
        <begin position="111"/>
        <end position="130"/>
    </location>
</feature>
<evidence type="ECO:0000313" key="7">
    <source>
        <dbReference type="Proteomes" id="UP000807716"/>
    </source>
</evidence>
<dbReference type="EMBL" id="JAAAJB010000204">
    <property type="protein sequence ID" value="KAG0261861.1"/>
    <property type="molecule type" value="Genomic_DNA"/>
</dbReference>
<evidence type="ECO:0000256" key="1">
    <source>
        <dbReference type="ARBA" id="ARBA00037349"/>
    </source>
</evidence>
<reference evidence="6" key="1">
    <citation type="journal article" date="2020" name="Fungal Divers.">
        <title>Resolving the Mortierellaceae phylogeny through synthesis of multi-gene phylogenetics and phylogenomics.</title>
        <authorList>
            <person name="Vandepol N."/>
            <person name="Liber J."/>
            <person name="Desiro A."/>
            <person name="Na H."/>
            <person name="Kennedy M."/>
            <person name="Barry K."/>
            <person name="Grigoriev I.V."/>
            <person name="Miller A.N."/>
            <person name="O'Donnell K."/>
            <person name="Stajich J.E."/>
            <person name="Bonito G."/>
        </authorList>
    </citation>
    <scope>NUCLEOTIDE SEQUENCE</scope>
    <source>
        <strain evidence="6">BC1065</strain>
    </source>
</reference>
<dbReference type="OrthoDB" id="21124at2759"/>
<dbReference type="PROSITE" id="PS51319">
    <property type="entry name" value="TFIIS_N"/>
    <property type="match status" value="1"/>
</dbReference>
<dbReference type="Gene3D" id="1.20.930.10">
    <property type="entry name" value="Conserved domain common to transcription factors TFIIS, elongin A, CRSP70"/>
    <property type="match status" value="1"/>
</dbReference>
<evidence type="ECO:0000256" key="4">
    <source>
        <dbReference type="SAM" id="MobiDB-lite"/>
    </source>
</evidence>
<sequence length="345" mass="38791">MSSTSINQDLFGDDSDDEAQQRIVKHEPKSSRDIGDDDGNFSDNERQRDITAVEGDSSALDGQEGENEEDNVQLPSFRKRNADGDTSSAEPKRKLYETKMRVLLDGDYQVKKKQDGAAGDQAGQDGVPSARQAALEQLERDFENATKSGKTARRRKKDEEDIDGELDESASRFVSKMREAAFADIDAKLKKESSLHKVRMLESVKRQLNKSQVHNTFLDNGILEAMRLWLEPLHDASLPSLDIIHDFLVLLDKLPIQTDHLVNSGVGRVVYFYTKVDESRVTPTIKRLAGSLVDKWSRPIVKLSQDFRDKKISYADEAVRHSAGRRRPERIGNDGGEEYVIMALA</sequence>
<dbReference type="PANTHER" id="PTHR46010">
    <property type="entry name" value="PROTEIN IWS1 HOMOLOG"/>
    <property type="match status" value="1"/>
</dbReference>
<keyword evidence="7" id="KW-1185">Reference proteome</keyword>
<organism evidence="6 7">
    <name type="scientific">Actinomortierella ambigua</name>
    <dbReference type="NCBI Taxonomy" id="1343610"/>
    <lineage>
        <taxon>Eukaryota</taxon>
        <taxon>Fungi</taxon>
        <taxon>Fungi incertae sedis</taxon>
        <taxon>Mucoromycota</taxon>
        <taxon>Mortierellomycotina</taxon>
        <taxon>Mortierellomycetes</taxon>
        <taxon>Mortierellales</taxon>
        <taxon>Mortierellaceae</taxon>
        <taxon>Actinomortierella</taxon>
    </lineage>
</organism>
<feature type="compositionally biased region" description="Basic and acidic residues" evidence="4">
    <location>
        <begin position="24"/>
        <end position="34"/>
    </location>
</feature>
<dbReference type="GO" id="GO:0005634">
    <property type="term" value="C:nucleus"/>
    <property type="evidence" value="ECO:0007669"/>
    <property type="project" value="UniProtKB-SubCell"/>
</dbReference>
<comment type="function">
    <text evidence="1">Transcription factor involved in RNA polymerase II transcription regulation. May function in both SPT15/TBP post-recruitment and recruitment steps of transcription.</text>
</comment>
<proteinExistence type="inferred from homology"/>
<comment type="similarity">
    <text evidence="2">Belongs to the IWS1 family.</text>
</comment>
<feature type="compositionally biased region" description="Low complexity" evidence="4">
    <location>
        <begin position="116"/>
        <end position="126"/>
    </location>
</feature>
<comment type="caution">
    <text evidence="6">The sequence shown here is derived from an EMBL/GenBank/DDBJ whole genome shotgun (WGS) entry which is preliminary data.</text>
</comment>
<evidence type="ECO:0000313" key="6">
    <source>
        <dbReference type="EMBL" id="KAG0261861.1"/>
    </source>
</evidence>
<feature type="region of interest" description="Disordered" evidence="4">
    <location>
        <begin position="140"/>
        <end position="166"/>
    </location>
</feature>
<comment type="subcellular location">
    <subcellularLocation>
        <location evidence="3">Nucleus</location>
    </subcellularLocation>
</comment>